<dbReference type="EMBL" id="FO082053">
    <property type="protein sequence ID" value="CCE80281.1"/>
    <property type="molecule type" value="Genomic_DNA"/>
</dbReference>
<reference evidence="3" key="1">
    <citation type="submission" date="2011-10" db="EMBL/GenBank/DDBJ databases">
        <authorList>
            <person name="Genoscope - CEA"/>
        </authorList>
    </citation>
    <scope>NUCLEOTIDE SEQUENCE</scope>
</reference>
<dbReference type="HOGENOM" id="CLU_2146787_0_0_1"/>
<reference evidence="4" key="2">
    <citation type="journal article" date="2012" name="G3 (Bethesda)">
        <title>Pichia sorbitophila, an interspecies yeast hybrid reveals early steps of genome resolution following polyploidization.</title>
        <authorList>
            <person name="Leh Louis V."/>
            <person name="Despons L."/>
            <person name="Friedrich A."/>
            <person name="Martin T."/>
            <person name="Durrens P."/>
            <person name="Casaregola S."/>
            <person name="Neuveglise C."/>
            <person name="Fairhead C."/>
            <person name="Marck C."/>
            <person name="Cruz J.A."/>
            <person name="Straub M.L."/>
            <person name="Kugler V."/>
            <person name="Sacerdot C."/>
            <person name="Uzunov Z."/>
            <person name="Thierry A."/>
            <person name="Weiss S."/>
            <person name="Bleykasten C."/>
            <person name="De Montigny J."/>
            <person name="Jacques N."/>
            <person name="Jung P."/>
            <person name="Lemaire M."/>
            <person name="Mallet S."/>
            <person name="Morel G."/>
            <person name="Richard G.F."/>
            <person name="Sarkar A."/>
            <person name="Savel G."/>
            <person name="Schacherer J."/>
            <person name="Seret M.L."/>
            <person name="Talla E."/>
            <person name="Samson G."/>
            <person name="Jubin C."/>
            <person name="Poulain J."/>
            <person name="Vacherie B."/>
            <person name="Barbe V."/>
            <person name="Pelletier E."/>
            <person name="Sherman D.J."/>
            <person name="Westhof E."/>
            <person name="Weissenbach J."/>
            <person name="Baret P.V."/>
            <person name="Wincker P."/>
            <person name="Gaillardin C."/>
            <person name="Dujon B."/>
            <person name="Souciet J.L."/>
        </authorList>
    </citation>
    <scope>NUCLEOTIDE SEQUENCE [LARGE SCALE GENOMIC DNA]</scope>
    <source>
        <strain evidence="4">ATCC MYA-4447 / BCRC 22081 / CBS 7064 / NBRC 10061 / NRRL Y-12695</strain>
    </source>
</reference>
<proteinExistence type="predicted"/>
<dbReference type="Proteomes" id="UP000005222">
    <property type="component" value="Chromosome H"/>
</dbReference>
<protein>
    <submittedName>
        <fullName evidence="3">Piso0_003394 protein</fullName>
    </submittedName>
</protein>
<accession>G8YHZ4</accession>
<dbReference type="Proteomes" id="UP000005222">
    <property type="component" value="Chromosome G"/>
</dbReference>
<evidence type="ECO:0000256" key="1">
    <source>
        <dbReference type="SAM" id="MobiDB-lite"/>
    </source>
</evidence>
<organism evidence="3 4">
    <name type="scientific">Pichia sorbitophila (strain ATCC MYA-4447 / BCRC 22081 / CBS 7064 / NBRC 10061 / NRRL Y-12695)</name>
    <name type="common">Hybrid yeast</name>
    <dbReference type="NCBI Taxonomy" id="559304"/>
    <lineage>
        <taxon>Eukaryota</taxon>
        <taxon>Fungi</taxon>
        <taxon>Dikarya</taxon>
        <taxon>Ascomycota</taxon>
        <taxon>Saccharomycotina</taxon>
        <taxon>Pichiomycetes</taxon>
        <taxon>Debaryomycetaceae</taxon>
        <taxon>Millerozyma</taxon>
    </lineage>
</organism>
<evidence type="ECO:0000313" key="2">
    <source>
        <dbReference type="EMBL" id="CCE80281.1"/>
    </source>
</evidence>
<name>G8YHZ4_PICSO</name>
<keyword evidence="4" id="KW-1185">Reference proteome</keyword>
<sequence>MSTELRHTVVSPPQPMSFRPTGGWAQPYLGATPLVTAASIERQRPFAAPKIISKTQSKTQTQQSRASANTLTRAPVEHARQWHPSHPLTRPLRDSCCAYAIAGAEKFQKARK</sequence>
<evidence type="ECO:0000313" key="4">
    <source>
        <dbReference type="Proteomes" id="UP000005222"/>
    </source>
</evidence>
<dbReference type="InParanoid" id="G8YHZ4"/>
<feature type="region of interest" description="Disordered" evidence="1">
    <location>
        <begin position="47"/>
        <end position="88"/>
    </location>
</feature>
<feature type="compositionally biased region" description="Low complexity" evidence="1">
    <location>
        <begin position="50"/>
        <end position="64"/>
    </location>
</feature>
<dbReference type="AlphaFoldDB" id="G8YHZ4"/>
<dbReference type="EMBL" id="FO082052">
    <property type="protein sequence ID" value="CCE81046.1"/>
    <property type="molecule type" value="Genomic_DNA"/>
</dbReference>
<gene>
    <name evidence="3" type="primary">Piso0_003394</name>
    <name evidence="2" type="ORF">GNLVRS01_PISO0G11358g</name>
    <name evidence="3" type="ORF">GNLVRS01_PISO0H11359g</name>
</gene>
<evidence type="ECO:0000313" key="3">
    <source>
        <dbReference type="EMBL" id="CCE81046.1"/>
    </source>
</evidence>
<feature type="region of interest" description="Disordered" evidence="1">
    <location>
        <begin position="1"/>
        <end position="21"/>
    </location>
</feature>